<evidence type="ECO:0000256" key="5">
    <source>
        <dbReference type="SAM" id="Phobius"/>
    </source>
</evidence>
<dbReference type="HOGENOM" id="CLU_790465_0_0_1"/>
<evidence type="ECO:0000256" key="3">
    <source>
        <dbReference type="ARBA" id="ARBA00022989"/>
    </source>
</evidence>
<dbReference type="CTD" id="8579640"/>
<feature type="transmembrane region" description="Helical" evidence="5">
    <location>
        <begin position="193"/>
        <end position="213"/>
    </location>
</feature>
<dbReference type="PANTHER" id="PTHR46561">
    <property type="entry name" value="SERPENTINE RECEPTOR, CLASS AB (CLASS A-LIKE)-RELATED"/>
    <property type="match status" value="1"/>
</dbReference>
<feature type="transmembrane region" description="Helical" evidence="5">
    <location>
        <begin position="149"/>
        <end position="173"/>
    </location>
</feature>
<protein>
    <submittedName>
        <fullName evidence="6">Protein CBR-SRAB-17</fullName>
    </submittedName>
</protein>
<dbReference type="InterPro" id="IPR019408">
    <property type="entry name" value="7TM_GPCR_serpentine_rcpt_Srab"/>
</dbReference>
<feature type="transmembrane region" description="Helical" evidence="5">
    <location>
        <begin position="305"/>
        <end position="323"/>
    </location>
</feature>
<gene>
    <name evidence="8" type="primary">srab-17</name>
    <name evidence="6" type="synonym">Cbr-srab-17</name>
    <name evidence="8" type="ORF">CBG19390</name>
    <name evidence="6" type="ORF">CBG_19390</name>
</gene>
<dbReference type="WormBase" id="CBG19390">
    <property type="protein sequence ID" value="CBP44996"/>
    <property type="gene ID" value="WBGene00038624"/>
    <property type="gene designation" value="Cbr-srab-17"/>
</dbReference>
<reference evidence="6 7" key="1">
    <citation type="journal article" date="2003" name="PLoS Biol.">
        <title>The genome sequence of Caenorhabditis briggsae: a platform for comparative genomics.</title>
        <authorList>
            <person name="Stein L.D."/>
            <person name="Bao Z."/>
            <person name="Blasiar D."/>
            <person name="Blumenthal T."/>
            <person name="Brent M.R."/>
            <person name="Chen N."/>
            <person name="Chinwalla A."/>
            <person name="Clarke L."/>
            <person name="Clee C."/>
            <person name="Coghlan A."/>
            <person name="Coulson A."/>
            <person name="D'Eustachio P."/>
            <person name="Fitch D.H."/>
            <person name="Fulton L.A."/>
            <person name="Fulton R.E."/>
            <person name="Griffiths-Jones S."/>
            <person name="Harris T.W."/>
            <person name="Hillier L.W."/>
            <person name="Kamath R."/>
            <person name="Kuwabara P.E."/>
            <person name="Mardis E.R."/>
            <person name="Marra M.A."/>
            <person name="Miner T.L."/>
            <person name="Minx P."/>
            <person name="Mullikin J.C."/>
            <person name="Plumb R.W."/>
            <person name="Rogers J."/>
            <person name="Schein J.E."/>
            <person name="Sohrmann M."/>
            <person name="Spieth J."/>
            <person name="Stajich J.E."/>
            <person name="Wei C."/>
            <person name="Willey D."/>
            <person name="Wilson R.K."/>
            <person name="Durbin R."/>
            <person name="Waterston R.H."/>
        </authorList>
    </citation>
    <scope>NUCLEOTIDE SEQUENCE [LARGE SCALE GENOMIC DNA]</scope>
    <source>
        <strain evidence="6 7">AF16</strain>
    </source>
</reference>
<keyword evidence="4 5" id="KW-0472">Membrane</keyword>
<organism evidence="6 7">
    <name type="scientific">Caenorhabditis briggsae</name>
    <dbReference type="NCBI Taxonomy" id="6238"/>
    <lineage>
        <taxon>Eukaryota</taxon>
        <taxon>Metazoa</taxon>
        <taxon>Ecdysozoa</taxon>
        <taxon>Nematoda</taxon>
        <taxon>Chromadorea</taxon>
        <taxon>Rhabditida</taxon>
        <taxon>Rhabditina</taxon>
        <taxon>Rhabditomorpha</taxon>
        <taxon>Rhabditoidea</taxon>
        <taxon>Rhabditidae</taxon>
        <taxon>Peloderinae</taxon>
        <taxon>Caenorhabditis</taxon>
    </lineage>
</organism>
<feature type="transmembrane region" description="Helical" evidence="5">
    <location>
        <begin position="27"/>
        <end position="50"/>
    </location>
</feature>
<evidence type="ECO:0000313" key="6">
    <source>
        <dbReference type="EMBL" id="CAP36653.1"/>
    </source>
</evidence>
<evidence type="ECO:0000256" key="2">
    <source>
        <dbReference type="ARBA" id="ARBA00022692"/>
    </source>
</evidence>
<dbReference type="GO" id="GO:0016020">
    <property type="term" value="C:membrane"/>
    <property type="evidence" value="ECO:0007669"/>
    <property type="project" value="UniProtKB-SubCell"/>
</dbReference>
<dbReference type="RefSeq" id="XP_002637644.1">
    <property type="nucleotide sequence ID" value="XM_002637598.1"/>
</dbReference>
<dbReference type="AlphaFoldDB" id="A8XVI5"/>
<dbReference type="InterPro" id="IPR053286">
    <property type="entry name" value="Nematode_rcpt-like_srab"/>
</dbReference>
<dbReference type="Pfam" id="PF10292">
    <property type="entry name" value="7TM_GPCR_Srab"/>
    <property type="match status" value="2"/>
</dbReference>
<proteinExistence type="predicted"/>
<dbReference type="FunCoup" id="A8XVI5">
    <property type="interactions" value="13"/>
</dbReference>
<keyword evidence="7" id="KW-1185">Reference proteome</keyword>
<comment type="subcellular location">
    <subcellularLocation>
        <location evidence="1">Membrane</location>
        <topology evidence="1">Multi-pass membrane protein</topology>
    </subcellularLocation>
</comment>
<dbReference type="KEGG" id="cbr:CBG_19390"/>
<evidence type="ECO:0000256" key="4">
    <source>
        <dbReference type="ARBA" id="ARBA00023136"/>
    </source>
</evidence>
<reference evidence="6 7" key="2">
    <citation type="journal article" date="2011" name="PLoS Genet.">
        <title>Caenorhabditis briggsae recombinant inbred line genotypes reveal inter-strain incompatibility and the evolution of recombination.</title>
        <authorList>
            <person name="Ross J.A."/>
            <person name="Koboldt D.C."/>
            <person name="Staisch J.E."/>
            <person name="Chamberlin H.M."/>
            <person name="Gupta B.P."/>
            <person name="Miller R.D."/>
            <person name="Baird S.E."/>
            <person name="Haag E.S."/>
        </authorList>
    </citation>
    <scope>NUCLEOTIDE SEQUENCE [LARGE SCALE GENOMIC DNA]</scope>
    <source>
        <strain evidence="6 7">AF16</strain>
    </source>
</reference>
<sequence length="351" mass="40299">MDLMNYTTKDDPCDMVPNIYRCFVLRLLYNAGLWITNSTAVSLVIERWLATRRSTTYEEESVLLGIFLATLQTAQATLPFVGQMSAVVGFTFQISARSHSTTSIAKIKCFILRFMYNSGLWLTNSTAVSLILERWLATKRSMTYEDDSVWIGVFVAVIQFLVAACPLGFLYSQTKFEGVIMYYCVTAATNAPYGPQIGAATSIFFQFAALWSFRHLLRVNKVRVADAYENHLQLQKHREQDKNASLSNRYQLEQNISSITCLKTFANMSFTYIVFQNLCYITLMQFGEQLERYQYYAIVELNGSWPLYGIISILILATTMNTIRVNTDRELRCHLRLPNQAYFDNFKKQIA</sequence>
<dbReference type="GeneID" id="8579640"/>
<dbReference type="STRING" id="6238.A8XVI5"/>
<accession>A8XVI5</accession>
<dbReference type="Proteomes" id="UP000008549">
    <property type="component" value="Unassembled WGS sequence"/>
</dbReference>
<keyword evidence="3 5" id="KW-1133">Transmembrane helix</keyword>
<evidence type="ECO:0000313" key="8">
    <source>
        <dbReference type="WormBase" id="CBG19390"/>
    </source>
</evidence>
<name>A8XVI5_CAEBR</name>
<dbReference type="EMBL" id="HE601047">
    <property type="protein sequence ID" value="CAP36653.1"/>
    <property type="molecule type" value="Genomic_DNA"/>
</dbReference>
<evidence type="ECO:0000256" key="1">
    <source>
        <dbReference type="ARBA" id="ARBA00004141"/>
    </source>
</evidence>
<evidence type="ECO:0000313" key="7">
    <source>
        <dbReference type="Proteomes" id="UP000008549"/>
    </source>
</evidence>
<dbReference type="eggNOG" id="ENOG502TGS5">
    <property type="taxonomic scope" value="Eukaryota"/>
</dbReference>
<dbReference type="InParanoid" id="A8XVI5"/>
<dbReference type="PANTHER" id="PTHR46561:SF4">
    <property type="entry name" value="SERPENTINE RECEPTOR, CLASS AB (CLASS A-LIKE)"/>
    <property type="match status" value="1"/>
</dbReference>
<feature type="transmembrane region" description="Helical" evidence="5">
    <location>
        <begin position="265"/>
        <end position="285"/>
    </location>
</feature>
<keyword evidence="2 5" id="KW-0812">Transmembrane</keyword>
<dbReference type="OMA" id="MYNSGLW"/>